<dbReference type="AlphaFoldDB" id="A0A0S3TAS4"/>
<evidence type="ECO:0000313" key="2">
    <source>
        <dbReference type="Proteomes" id="UP000291084"/>
    </source>
</evidence>
<proteinExistence type="predicted"/>
<reference evidence="1 2" key="1">
    <citation type="journal article" date="2015" name="Sci. Rep.">
        <title>The power of single molecule real-time sequencing technology in the de novo assembly of a eukaryotic genome.</title>
        <authorList>
            <person name="Sakai H."/>
            <person name="Naito K."/>
            <person name="Ogiso-Tanaka E."/>
            <person name="Takahashi Y."/>
            <person name="Iseki K."/>
            <person name="Muto C."/>
            <person name="Satou K."/>
            <person name="Teruya K."/>
            <person name="Shiroma A."/>
            <person name="Shimoji M."/>
            <person name="Hirano T."/>
            <person name="Itoh T."/>
            <person name="Kaga A."/>
            <person name="Tomooka N."/>
        </authorList>
    </citation>
    <scope>NUCLEOTIDE SEQUENCE [LARGE SCALE GENOMIC DNA]</scope>
    <source>
        <strain evidence="2">cv. Shumari</strain>
    </source>
</reference>
<keyword evidence="2" id="KW-1185">Reference proteome</keyword>
<name>A0A0S3TAS4_PHAAN</name>
<protein>
    <submittedName>
        <fullName evidence="1">Uncharacterized protein</fullName>
    </submittedName>
</protein>
<dbReference type="Proteomes" id="UP000291084">
    <property type="component" value="Chromosome 11"/>
</dbReference>
<evidence type="ECO:0000313" key="1">
    <source>
        <dbReference type="EMBL" id="BAU02016.1"/>
    </source>
</evidence>
<dbReference type="EMBL" id="AP015044">
    <property type="protein sequence ID" value="BAU02016.1"/>
    <property type="molecule type" value="Genomic_DNA"/>
</dbReference>
<gene>
    <name evidence="1" type="primary">Vigan.11G141900</name>
    <name evidence="1" type="ORF">VIGAN_11141900</name>
</gene>
<accession>A0A0S3TAS4</accession>
<organism evidence="1 2">
    <name type="scientific">Vigna angularis var. angularis</name>
    <dbReference type="NCBI Taxonomy" id="157739"/>
    <lineage>
        <taxon>Eukaryota</taxon>
        <taxon>Viridiplantae</taxon>
        <taxon>Streptophyta</taxon>
        <taxon>Embryophyta</taxon>
        <taxon>Tracheophyta</taxon>
        <taxon>Spermatophyta</taxon>
        <taxon>Magnoliopsida</taxon>
        <taxon>eudicotyledons</taxon>
        <taxon>Gunneridae</taxon>
        <taxon>Pentapetalae</taxon>
        <taxon>rosids</taxon>
        <taxon>fabids</taxon>
        <taxon>Fabales</taxon>
        <taxon>Fabaceae</taxon>
        <taxon>Papilionoideae</taxon>
        <taxon>50 kb inversion clade</taxon>
        <taxon>NPAAA clade</taxon>
        <taxon>indigoferoid/millettioid clade</taxon>
        <taxon>Phaseoleae</taxon>
        <taxon>Vigna</taxon>
    </lineage>
</organism>
<sequence>MLKNVESLSLTMVIGIPCNLITSFTNTAAIDLAVYGCLMGIKCPYLLSLSTTTSIVSNPCDLGNFTTKSILMSSHTALGMGKGCKRPLGEDAKYLCCWHTRQPAT</sequence>